<dbReference type="AlphaFoldDB" id="A0A3R9PHH5"/>
<gene>
    <name evidence="2" type="ORF">D6D85_09610</name>
</gene>
<dbReference type="PANTHER" id="PTHR34314">
    <property type="entry name" value="CRENARCHAEAL PROTEIN, PUTATIVE-RELATED"/>
    <property type="match status" value="1"/>
</dbReference>
<dbReference type="Gene3D" id="3.90.20.10">
    <property type="match status" value="1"/>
</dbReference>
<dbReference type="Pfam" id="PF12644">
    <property type="entry name" value="DUF3782"/>
    <property type="match status" value="1"/>
</dbReference>
<evidence type="ECO:0000256" key="1">
    <source>
        <dbReference type="SAM" id="Coils"/>
    </source>
</evidence>
<keyword evidence="1" id="KW-0175">Coiled coil</keyword>
<dbReference type="InterPro" id="IPR011335">
    <property type="entry name" value="Restrct_endonuc-II-like"/>
</dbReference>
<reference evidence="2 3" key="1">
    <citation type="submission" date="2018-10" db="EMBL/GenBank/DDBJ databases">
        <title>Co-occurring genomic capacity for anaerobic methane metabolism and dissimilatory sulfite reduction discovered in the Korarchaeota.</title>
        <authorList>
            <person name="Mckay L.J."/>
            <person name="Dlakic M."/>
            <person name="Fields M.W."/>
            <person name="Delmont T.O."/>
            <person name="Eren A.M."/>
            <person name="Jay Z.J."/>
            <person name="Klingelsmith K.B."/>
            <person name="Rusch D.B."/>
            <person name="Inskeep W.P."/>
        </authorList>
    </citation>
    <scope>NUCLEOTIDE SEQUENCE [LARGE SCALE GENOMIC DNA]</scope>
    <source>
        <strain evidence="2 3">MDKW</strain>
    </source>
</reference>
<keyword evidence="3" id="KW-1185">Reference proteome</keyword>
<accession>A0A3R9PHH5</accession>
<proteinExistence type="predicted"/>
<name>A0A3R9PHH5_9CREN</name>
<dbReference type="EMBL" id="RCOS01000112">
    <property type="protein sequence ID" value="RSN73691.1"/>
    <property type="molecule type" value="Genomic_DNA"/>
</dbReference>
<protein>
    <submittedName>
        <fullName evidence="2">DUF3782 domain-containing protein</fullName>
    </submittedName>
</protein>
<evidence type="ECO:0000313" key="3">
    <source>
        <dbReference type="Proteomes" id="UP000277582"/>
    </source>
</evidence>
<dbReference type="SUPFAM" id="SSF52980">
    <property type="entry name" value="Restriction endonuclease-like"/>
    <property type="match status" value="1"/>
</dbReference>
<dbReference type="RefSeq" id="WP_125671771.1">
    <property type="nucleotide sequence ID" value="NZ_RCOS01000112.1"/>
</dbReference>
<feature type="coiled-coil region" evidence="1">
    <location>
        <begin position="76"/>
        <end position="103"/>
    </location>
</feature>
<sequence length="135" mass="16401">MTTKKEFLRLLEEDNEFRLAVAGFLGYGEILKSLEKHDRKFVMILKRLREHDKKFTEVLTRLEEHDRKFTEVLTRLEEHDKKFSEILNEIKQLREDFKRLSMRVEVTIESMGRRWGEDLERMVLEIFKEALEKGE</sequence>
<comment type="caution">
    <text evidence="2">The sequence shown here is derived from an EMBL/GenBank/DDBJ whole genome shotgun (WGS) entry which is preliminary data.</text>
</comment>
<dbReference type="Proteomes" id="UP000277582">
    <property type="component" value="Unassembled WGS sequence"/>
</dbReference>
<organism evidence="2 3">
    <name type="scientific">Candidatus Methanodesulfokora washburnensis</name>
    <dbReference type="NCBI Taxonomy" id="2478471"/>
    <lineage>
        <taxon>Archaea</taxon>
        <taxon>Thermoproteota</taxon>
        <taxon>Candidatus Korarchaeia</taxon>
        <taxon>Candidatus Korarchaeia incertae sedis</taxon>
        <taxon>Candidatus Methanodesulfokora</taxon>
    </lineage>
</organism>
<evidence type="ECO:0000313" key="2">
    <source>
        <dbReference type="EMBL" id="RSN73691.1"/>
    </source>
</evidence>
<dbReference type="PANTHER" id="PTHR34314:SF6">
    <property type="entry name" value="DUF3782 DOMAIN-CONTAINING PROTEIN"/>
    <property type="match status" value="1"/>
</dbReference>
<dbReference type="InterPro" id="IPR024271">
    <property type="entry name" value="DUF3782"/>
</dbReference>